<name>A0A2R3J5I3_9PSED</name>
<accession>A0A2R3J5I3</accession>
<reference evidence="1 2" key="1">
    <citation type="submission" date="2018-02" db="EMBL/GenBank/DDBJ databases">
        <title>FDA/CDC Antimicrobial Resistant Isolate Bank Genome Sequencing.</title>
        <authorList>
            <person name="Benahmed F.H."/>
            <person name="Lutgring J.D."/>
            <person name="Yoo B."/>
            <person name="Machado M."/>
            <person name="Brown A."/>
            <person name="McAllister G."/>
            <person name="Perry A."/>
            <person name="Halpin A.L."/>
            <person name="Vavikolanu K."/>
            <person name="Ott S."/>
            <person name="Zhao X."/>
            <person name="Tallon L.J."/>
            <person name="Sadzewicz L."/>
            <person name="Aluvathingal J."/>
            <person name="Nadendla S."/>
            <person name="Voskania-kordi A."/>
            <person name="Simonyan V."/>
            <person name="Patel J."/>
            <person name="Shawar R.M."/>
        </authorList>
    </citation>
    <scope>NUCLEOTIDE SEQUENCE [LARGE SCALE GENOMIC DNA]</scope>
    <source>
        <strain evidence="1 2">AR_0356</strain>
        <plasmid evidence="1 2">unnamed2</plasmid>
    </source>
</reference>
<evidence type="ECO:0000313" key="1">
    <source>
        <dbReference type="EMBL" id="AVK09197.1"/>
    </source>
</evidence>
<dbReference type="Proteomes" id="UP000238390">
    <property type="component" value="Plasmid unnamed2"/>
</dbReference>
<geneLocation type="plasmid" evidence="1 2">
    <name>unnamed2</name>
</geneLocation>
<keyword evidence="2" id="KW-1185">Reference proteome</keyword>
<evidence type="ECO:0000313" key="2">
    <source>
        <dbReference type="Proteomes" id="UP000238390"/>
    </source>
</evidence>
<gene>
    <name evidence="1" type="ORF">CSB93_6620</name>
</gene>
<protein>
    <submittedName>
        <fullName evidence="1">Uncharacterized protein</fullName>
    </submittedName>
</protein>
<proteinExistence type="predicted"/>
<organism evidence="1 2">
    <name type="scientific">Pseudomonas paraeruginosa</name>
    <dbReference type="NCBI Taxonomy" id="2994495"/>
    <lineage>
        <taxon>Bacteria</taxon>
        <taxon>Pseudomonadati</taxon>
        <taxon>Pseudomonadota</taxon>
        <taxon>Gammaproteobacteria</taxon>
        <taxon>Pseudomonadales</taxon>
        <taxon>Pseudomonadaceae</taxon>
        <taxon>Pseudomonas</taxon>
    </lineage>
</organism>
<sequence length="40" mass="3863">MAKLLSSLTEAVVYAIAVVGTGGEALSKGPSSGKTPGSDL</sequence>
<dbReference type="EMBL" id="CP027170">
    <property type="protein sequence ID" value="AVK09197.1"/>
    <property type="molecule type" value="Genomic_DNA"/>
</dbReference>
<keyword evidence="1" id="KW-0614">Plasmid</keyword>
<dbReference type="AlphaFoldDB" id="A0A2R3J5I3"/>